<gene>
    <name evidence="2" type="ORF">HanXRQr2_Chr02g0072481</name>
</gene>
<proteinExistence type="predicted"/>
<reference evidence="2" key="2">
    <citation type="submission" date="2020-06" db="EMBL/GenBank/DDBJ databases">
        <title>Helianthus annuus Genome sequencing and assembly Release 2.</title>
        <authorList>
            <person name="Gouzy J."/>
            <person name="Langlade N."/>
            <person name="Munos S."/>
        </authorList>
    </citation>
    <scope>NUCLEOTIDE SEQUENCE</scope>
    <source>
        <tissue evidence="2">Leaves</tissue>
    </source>
</reference>
<dbReference type="Gramene" id="mRNA:HanXRQr2_Chr02g0072481">
    <property type="protein sequence ID" value="mRNA:HanXRQr2_Chr02g0072481"/>
    <property type="gene ID" value="HanXRQr2_Chr02g0072481"/>
</dbReference>
<evidence type="ECO:0000313" key="2">
    <source>
        <dbReference type="EMBL" id="KAF5818984.1"/>
    </source>
</evidence>
<evidence type="ECO:0000256" key="1">
    <source>
        <dbReference type="SAM" id="MobiDB-lite"/>
    </source>
</evidence>
<keyword evidence="3" id="KW-1185">Reference proteome</keyword>
<reference evidence="2" key="1">
    <citation type="journal article" date="2017" name="Nature">
        <title>The sunflower genome provides insights into oil metabolism, flowering and Asterid evolution.</title>
        <authorList>
            <person name="Badouin H."/>
            <person name="Gouzy J."/>
            <person name="Grassa C.J."/>
            <person name="Murat F."/>
            <person name="Staton S.E."/>
            <person name="Cottret L."/>
            <person name="Lelandais-Briere C."/>
            <person name="Owens G.L."/>
            <person name="Carrere S."/>
            <person name="Mayjonade B."/>
            <person name="Legrand L."/>
            <person name="Gill N."/>
            <person name="Kane N.C."/>
            <person name="Bowers J.E."/>
            <person name="Hubner S."/>
            <person name="Bellec A."/>
            <person name="Berard A."/>
            <person name="Berges H."/>
            <person name="Blanchet N."/>
            <person name="Boniface M.C."/>
            <person name="Brunel D."/>
            <person name="Catrice O."/>
            <person name="Chaidir N."/>
            <person name="Claudel C."/>
            <person name="Donnadieu C."/>
            <person name="Faraut T."/>
            <person name="Fievet G."/>
            <person name="Helmstetter N."/>
            <person name="King M."/>
            <person name="Knapp S.J."/>
            <person name="Lai Z."/>
            <person name="Le Paslier M.C."/>
            <person name="Lippi Y."/>
            <person name="Lorenzon L."/>
            <person name="Mandel J.R."/>
            <person name="Marage G."/>
            <person name="Marchand G."/>
            <person name="Marquand E."/>
            <person name="Bret-Mestries E."/>
            <person name="Morien E."/>
            <person name="Nambeesan S."/>
            <person name="Nguyen T."/>
            <person name="Pegot-Espagnet P."/>
            <person name="Pouilly N."/>
            <person name="Raftis F."/>
            <person name="Sallet E."/>
            <person name="Schiex T."/>
            <person name="Thomas J."/>
            <person name="Vandecasteele C."/>
            <person name="Vares D."/>
            <person name="Vear F."/>
            <person name="Vautrin S."/>
            <person name="Crespi M."/>
            <person name="Mangin B."/>
            <person name="Burke J.M."/>
            <person name="Salse J."/>
            <person name="Munos S."/>
            <person name="Vincourt P."/>
            <person name="Rieseberg L.H."/>
            <person name="Langlade N.B."/>
        </authorList>
    </citation>
    <scope>NUCLEOTIDE SEQUENCE</scope>
    <source>
        <tissue evidence="2">Leaves</tissue>
    </source>
</reference>
<organism evidence="2 3">
    <name type="scientific">Helianthus annuus</name>
    <name type="common">Common sunflower</name>
    <dbReference type="NCBI Taxonomy" id="4232"/>
    <lineage>
        <taxon>Eukaryota</taxon>
        <taxon>Viridiplantae</taxon>
        <taxon>Streptophyta</taxon>
        <taxon>Embryophyta</taxon>
        <taxon>Tracheophyta</taxon>
        <taxon>Spermatophyta</taxon>
        <taxon>Magnoliopsida</taxon>
        <taxon>eudicotyledons</taxon>
        <taxon>Gunneridae</taxon>
        <taxon>Pentapetalae</taxon>
        <taxon>asterids</taxon>
        <taxon>campanulids</taxon>
        <taxon>Asterales</taxon>
        <taxon>Asteraceae</taxon>
        <taxon>Asteroideae</taxon>
        <taxon>Heliantheae alliance</taxon>
        <taxon>Heliantheae</taxon>
        <taxon>Helianthus</taxon>
    </lineage>
</organism>
<comment type="caution">
    <text evidence="2">The sequence shown here is derived from an EMBL/GenBank/DDBJ whole genome shotgun (WGS) entry which is preliminary data.</text>
</comment>
<dbReference type="AlphaFoldDB" id="A0A9K3JPI6"/>
<feature type="compositionally biased region" description="Polar residues" evidence="1">
    <location>
        <begin position="157"/>
        <end position="168"/>
    </location>
</feature>
<feature type="region of interest" description="Disordered" evidence="1">
    <location>
        <begin position="85"/>
        <end position="168"/>
    </location>
</feature>
<dbReference type="Proteomes" id="UP000215914">
    <property type="component" value="Unassembled WGS sequence"/>
</dbReference>
<evidence type="ECO:0000313" key="3">
    <source>
        <dbReference type="Proteomes" id="UP000215914"/>
    </source>
</evidence>
<protein>
    <submittedName>
        <fullName evidence="2">Uncharacterized protein</fullName>
    </submittedName>
</protein>
<name>A0A9K3JPI6_HELAN</name>
<accession>A0A9K3JPI6</accession>
<sequence length="168" mass="18552">MLNELEPDQARAWLGSFAPLCLKISNHHPEHWQPSWSGALGSLDYKKEERRDLAVKSRETALKFGSPDYQKLIDEIHEYMISKASPVPQPNSLESSEPLAAATEQSCETPVSPANTNAITEITEHEEQQHEVSLNENQEAEESRVSAQVAPVIPHATVNTPTDASETG</sequence>
<feature type="compositionally biased region" description="Polar residues" evidence="1">
    <location>
        <begin position="103"/>
        <end position="118"/>
    </location>
</feature>
<dbReference type="EMBL" id="MNCJ02000317">
    <property type="protein sequence ID" value="KAF5818984.1"/>
    <property type="molecule type" value="Genomic_DNA"/>
</dbReference>